<organism evidence="2 3">
    <name type="scientific">Acropora cervicornis</name>
    <name type="common">Staghorn coral</name>
    <dbReference type="NCBI Taxonomy" id="6130"/>
    <lineage>
        <taxon>Eukaryota</taxon>
        <taxon>Metazoa</taxon>
        <taxon>Cnidaria</taxon>
        <taxon>Anthozoa</taxon>
        <taxon>Hexacorallia</taxon>
        <taxon>Scleractinia</taxon>
        <taxon>Astrocoeniina</taxon>
        <taxon>Acroporidae</taxon>
        <taxon>Acropora</taxon>
    </lineage>
</organism>
<dbReference type="AlphaFoldDB" id="A0AAD9PRC8"/>
<dbReference type="Pfam" id="PF18701">
    <property type="entry name" value="DUF5641"/>
    <property type="match status" value="1"/>
</dbReference>
<reference evidence="2" key="1">
    <citation type="journal article" date="2023" name="G3 (Bethesda)">
        <title>Whole genome assembly and annotation of the endangered Caribbean coral Acropora cervicornis.</title>
        <authorList>
            <person name="Selwyn J.D."/>
            <person name="Vollmer S.V."/>
        </authorList>
    </citation>
    <scope>NUCLEOTIDE SEQUENCE</scope>
    <source>
        <strain evidence="2">K2</strain>
    </source>
</reference>
<dbReference type="PANTHER" id="PTHR47331">
    <property type="entry name" value="PHD-TYPE DOMAIN-CONTAINING PROTEIN"/>
    <property type="match status" value="1"/>
</dbReference>
<keyword evidence="3" id="KW-1185">Reference proteome</keyword>
<evidence type="ECO:0000259" key="1">
    <source>
        <dbReference type="Pfam" id="PF18701"/>
    </source>
</evidence>
<name>A0AAD9PRC8_ACRCE</name>
<proteinExistence type="predicted"/>
<dbReference type="Proteomes" id="UP001249851">
    <property type="component" value="Unassembled WGS sequence"/>
</dbReference>
<accession>A0AAD9PRC8</accession>
<evidence type="ECO:0000313" key="2">
    <source>
        <dbReference type="EMBL" id="KAK2547658.1"/>
    </source>
</evidence>
<comment type="caution">
    <text evidence="2">The sequence shown here is derived from an EMBL/GenBank/DDBJ whole genome shotgun (WGS) entry which is preliminary data.</text>
</comment>
<dbReference type="PANTHER" id="PTHR47331:SF1">
    <property type="entry name" value="GAG-LIKE PROTEIN"/>
    <property type="match status" value="1"/>
</dbReference>
<dbReference type="EMBL" id="JARQWQ010000173">
    <property type="protein sequence ID" value="KAK2547658.1"/>
    <property type="molecule type" value="Genomic_DNA"/>
</dbReference>
<evidence type="ECO:0000313" key="3">
    <source>
        <dbReference type="Proteomes" id="UP001249851"/>
    </source>
</evidence>
<sequence>MKQLIADLPKERLTPYDQPFTYMGVDFFRPFYVKRGRGRDKIYGCLFTSLTSRTVHIEDSRPLTTDDRSDPETLTLNHPLLQSKQLALPPGLFVHEDFYRRKQWRRAQFLDDYFLKKLIKDYVPTLQQRQNWIRVKGSLKVDDLVLMVDKKSLLVEDGSLAEL</sequence>
<protein>
    <recommendedName>
        <fullName evidence="1">DUF5641 domain-containing protein</fullName>
    </recommendedName>
</protein>
<feature type="domain" description="DUF5641" evidence="1">
    <location>
        <begin position="102"/>
        <end position="151"/>
    </location>
</feature>
<reference evidence="2" key="2">
    <citation type="journal article" date="2023" name="Science">
        <title>Genomic signatures of disease resistance in endangered staghorn corals.</title>
        <authorList>
            <person name="Vollmer S.V."/>
            <person name="Selwyn J.D."/>
            <person name="Despard B.A."/>
            <person name="Roesel C.L."/>
        </authorList>
    </citation>
    <scope>NUCLEOTIDE SEQUENCE</scope>
    <source>
        <strain evidence="2">K2</strain>
    </source>
</reference>
<dbReference type="InterPro" id="IPR040676">
    <property type="entry name" value="DUF5641"/>
</dbReference>
<gene>
    <name evidence="2" type="ORF">P5673_032315</name>
</gene>